<name>A0A348AEE7_9FIRM</name>
<evidence type="ECO:0000313" key="2">
    <source>
        <dbReference type="Proteomes" id="UP000276437"/>
    </source>
</evidence>
<protein>
    <submittedName>
        <fullName evidence="1">Uncharacterized protein</fullName>
    </submittedName>
</protein>
<keyword evidence="2" id="KW-1185">Reference proteome</keyword>
<reference evidence="1 2" key="1">
    <citation type="journal article" date="2018" name="Int. J. Syst. Evol. Microbiol.">
        <title>Methylomusa anaerophila gen. nov., sp. nov., an anaerobic methanol-utilizing bacterium isolated from a microbial fuel cell.</title>
        <authorList>
            <person name="Amano N."/>
            <person name="Yamamuro A."/>
            <person name="Miyahara M."/>
            <person name="Kouzuma A."/>
            <person name="Abe T."/>
            <person name="Watanabe K."/>
        </authorList>
    </citation>
    <scope>NUCLEOTIDE SEQUENCE [LARGE SCALE GENOMIC DNA]</scope>
    <source>
        <strain evidence="1 2">MMFC1</strain>
    </source>
</reference>
<dbReference type="Proteomes" id="UP000276437">
    <property type="component" value="Chromosome"/>
</dbReference>
<dbReference type="AlphaFoldDB" id="A0A348AEE7"/>
<sequence>MGNMLYEVQLICEEEVFFSHLVALTEDKLNNYFCSIIIEIAADYRL</sequence>
<dbReference type="EMBL" id="AP018449">
    <property type="protein sequence ID" value="BBB89445.1"/>
    <property type="molecule type" value="Genomic_DNA"/>
</dbReference>
<evidence type="ECO:0000313" key="1">
    <source>
        <dbReference type="EMBL" id="BBB89445.1"/>
    </source>
</evidence>
<gene>
    <name evidence="1" type="ORF">MAMMFC1_00078</name>
</gene>
<accession>A0A348AEE7</accession>
<dbReference type="KEGG" id="mana:MAMMFC1_00078"/>
<proteinExistence type="predicted"/>
<organism evidence="1 2">
    <name type="scientific">Methylomusa anaerophila</name>
    <dbReference type="NCBI Taxonomy" id="1930071"/>
    <lineage>
        <taxon>Bacteria</taxon>
        <taxon>Bacillati</taxon>
        <taxon>Bacillota</taxon>
        <taxon>Negativicutes</taxon>
        <taxon>Selenomonadales</taxon>
        <taxon>Sporomusaceae</taxon>
        <taxon>Methylomusa</taxon>
    </lineage>
</organism>